<gene>
    <name evidence="3" type="ORF">OS493_001347</name>
</gene>
<dbReference type="GO" id="GO:0015074">
    <property type="term" value="P:DNA integration"/>
    <property type="evidence" value="ECO:0007669"/>
    <property type="project" value="InterPro"/>
</dbReference>
<proteinExistence type="predicted"/>
<dbReference type="Proteomes" id="UP001163046">
    <property type="component" value="Unassembled WGS sequence"/>
</dbReference>
<feature type="compositionally biased region" description="Low complexity" evidence="2">
    <location>
        <begin position="31"/>
        <end position="49"/>
    </location>
</feature>
<keyword evidence="4" id="KW-1185">Reference proteome</keyword>
<keyword evidence="1" id="KW-0233">DNA recombination</keyword>
<dbReference type="InterPro" id="IPR011010">
    <property type="entry name" value="DNA_brk_join_enz"/>
</dbReference>
<feature type="compositionally biased region" description="Low complexity" evidence="2">
    <location>
        <begin position="66"/>
        <end position="84"/>
    </location>
</feature>
<feature type="compositionally biased region" description="Pro residues" evidence="2">
    <location>
        <begin position="13"/>
        <end position="30"/>
    </location>
</feature>
<feature type="region of interest" description="Disordered" evidence="2">
    <location>
        <begin position="1"/>
        <end position="99"/>
    </location>
</feature>
<sequence>MGGGDGRGWTRPKSPPGPPEPSKPIKPLPTPAALARSPTASAQAAASKSPPGPPGPSNPIKPLQPPAALARSPAASAQAAASKSPPAPEKRFHHKKNKCPVPDCSFNGNDLRRHLKVHVEKRDISEDAVEKLVTVVRAGQVQRGKTQARKGKARLKGKLKKWCPVDGCDQIVLDVGRHLRNKNVHALAKDSRKYQRLVRMARRYKGMDELEDSVIPPPPAIVEEVPRRDSDGDSESASDGHRDDGPISHPKKKIKLAPEPNPTPSDAANPSSDAANPAVEAEDPASDDASLPSCEESDEDNDYSSAQPKWINYFTATKPKNNRHQWLVMFFDFLTRPSAGDKKETIRLQHANQMRALLESVEPGGDDILCLLGHQGDAVWKLWVKPNLDAKTKKPGTIISYLTSYEKFLSFVTHSRFNRAGPPIHANFIKELETVKNDLKGWRSTVDSQSYAVKNQRFVDESEGLLTLDEVKQIRSSKSHGEAERIIIQAGKGAVTTLKEFLLVRDFLLTRFSLDTGTRPGPLNNATVTEYSAGKVKDSCKVMLVVRHKRAKIGPAICPMLPELHKFMQIYVTKIRPLFARPDVDSLFVTNEGISFKEGTIGRRLSAFVKKCGVRLGSRMAFVDMRKVITTEMLKRASPEERDILRRVLAHSEKTSRDWYTRPDLTLTLTHKEWTYMDR</sequence>
<evidence type="ECO:0000313" key="3">
    <source>
        <dbReference type="EMBL" id="KAJ7381231.1"/>
    </source>
</evidence>
<dbReference type="OrthoDB" id="5988074at2759"/>
<feature type="region of interest" description="Disordered" evidence="2">
    <location>
        <begin position="209"/>
        <end position="305"/>
    </location>
</feature>
<evidence type="ECO:0000256" key="1">
    <source>
        <dbReference type="ARBA" id="ARBA00023172"/>
    </source>
</evidence>
<dbReference type="AlphaFoldDB" id="A0A9W9ZGQ7"/>
<accession>A0A9W9ZGQ7</accession>
<organism evidence="3 4">
    <name type="scientific">Desmophyllum pertusum</name>
    <dbReference type="NCBI Taxonomy" id="174260"/>
    <lineage>
        <taxon>Eukaryota</taxon>
        <taxon>Metazoa</taxon>
        <taxon>Cnidaria</taxon>
        <taxon>Anthozoa</taxon>
        <taxon>Hexacorallia</taxon>
        <taxon>Scleractinia</taxon>
        <taxon>Caryophylliina</taxon>
        <taxon>Caryophylliidae</taxon>
        <taxon>Desmophyllum</taxon>
    </lineage>
</organism>
<evidence type="ECO:0000256" key="2">
    <source>
        <dbReference type="SAM" id="MobiDB-lite"/>
    </source>
</evidence>
<reference evidence="3" key="1">
    <citation type="submission" date="2023-01" db="EMBL/GenBank/DDBJ databases">
        <title>Genome assembly of the deep-sea coral Lophelia pertusa.</title>
        <authorList>
            <person name="Herrera S."/>
            <person name="Cordes E."/>
        </authorList>
    </citation>
    <scope>NUCLEOTIDE SEQUENCE</scope>
    <source>
        <strain evidence="3">USNM1676648</strain>
        <tissue evidence="3">Polyp</tissue>
    </source>
</reference>
<dbReference type="InterPro" id="IPR013762">
    <property type="entry name" value="Integrase-like_cat_sf"/>
</dbReference>
<dbReference type="SUPFAM" id="SSF56349">
    <property type="entry name" value="DNA breaking-rejoining enzymes"/>
    <property type="match status" value="1"/>
</dbReference>
<dbReference type="GO" id="GO:0003677">
    <property type="term" value="F:DNA binding"/>
    <property type="evidence" value="ECO:0007669"/>
    <property type="project" value="InterPro"/>
</dbReference>
<dbReference type="EMBL" id="MU826350">
    <property type="protein sequence ID" value="KAJ7381231.1"/>
    <property type="molecule type" value="Genomic_DNA"/>
</dbReference>
<feature type="compositionally biased region" description="Low complexity" evidence="2">
    <location>
        <begin position="264"/>
        <end position="278"/>
    </location>
</feature>
<protein>
    <submittedName>
        <fullName evidence="3">Uncharacterized protein</fullName>
    </submittedName>
</protein>
<feature type="compositionally biased region" description="Pro residues" evidence="2">
    <location>
        <begin position="50"/>
        <end position="65"/>
    </location>
</feature>
<name>A0A9W9ZGQ7_9CNID</name>
<comment type="caution">
    <text evidence="3">The sequence shown here is derived from an EMBL/GenBank/DDBJ whole genome shotgun (WGS) entry which is preliminary data.</text>
</comment>
<dbReference type="GO" id="GO:0006310">
    <property type="term" value="P:DNA recombination"/>
    <property type="evidence" value="ECO:0007669"/>
    <property type="project" value="UniProtKB-KW"/>
</dbReference>
<evidence type="ECO:0000313" key="4">
    <source>
        <dbReference type="Proteomes" id="UP001163046"/>
    </source>
</evidence>
<dbReference type="Gene3D" id="1.10.443.10">
    <property type="entry name" value="Intergrase catalytic core"/>
    <property type="match status" value="1"/>
</dbReference>